<evidence type="ECO:0000259" key="2">
    <source>
        <dbReference type="PROSITE" id="PS50888"/>
    </source>
</evidence>
<feature type="compositionally biased region" description="Low complexity" evidence="1">
    <location>
        <begin position="214"/>
        <end position="229"/>
    </location>
</feature>
<dbReference type="InterPro" id="IPR011598">
    <property type="entry name" value="bHLH_dom"/>
</dbReference>
<proteinExistence type="predicted"/>
<dbReference type="CDD" id="cd11399">
    <property type="entry name" value="bHLHzip_scHMS1_like"/>
    <property type="match status" value="1"/>
</dbReference>
<dbReference type="SUPFAM" id="SSF47459">
    <property type="entry name" value="HLH, helix-loop-helix DNA-binding domain"/>
    <property type="match status" value="1"/>
</dbReference>
<dbReference type="PANTHER" id="PTHR47336:SF2">
    <property type="entry name" value="TRANSCRIPTION FACTOR HMS1-RELATED"/>
    <property type="match status" value="1"/>
</dbReference>
<dbReference type="Gene3D" id="4.10.280.10">
    <property type="entry name" value="Helix-loop-helix DNA-binding domain"/>
    <property type="match status" value="1"/>
</dbReference>
<dbReference type="AlphaFoldDB" id="A0A1L7XYC2"/>
<accession>A0A1L7XYC2</accession>
<evidence type="ECO:0000313" key="4">
    <source>
        <dbReference type="Proteomes" id="UP000184330"/>
    </source>
</evidence>
<dbReference type="EMBL" id="FJOG01000092">
    <property type="protein sequence ID" value="CZR70071.1"/>
    <property type="molecule type" value="Genomic_DNA"/>
</dbReference>
<dbReference type="SMART" id="SM00353">
    <property type="entry name" value="HLH"/>
    <property type="match status" value="1"/>
</dbReference>
<feature type="region of interest" description="Disordered" evidence="1">
    <location>
        <begin position="361"/>
        <end position="397"/>
    </location>
</feature>
<keyword evidence="4" id="KW-1185">Reference proteome</keyword>
<dbReference type="InterPro" id="IPR036638">
    <property type="entry name" value="HLH_DNA-bd_sf"/>
</dbReference>
<sequence>MASTTCQAPGVDYFSKQKKPQNSVVTTSYWETPYTTDALLSSDSCDSTLPSPTSPLTATFPQAYSIPKEEFKPEQTSFDYGTCEDWMRWDDPSDAALSPTSDFFPEFKVEPVSPSMSGLELQGSGIGNTNIEDSAVFGEDPITEEPLFQTPNHLITPPLAELPRESLYSTPLSWARPSSGRRTTDIEDSDAYALSPQEESKLRNIAMPSQQSQNNGAYPASPNSSASSPEPCEQNSRKRKSSVEDDEEEDSPPPRGHPVKKTAHNMIEKRYRTNLNDKIAALRDSVPSLRVMSKKNSRGEEIQEDLQGLTPAHKLNKATVLSKATEYIAHLEKRNKYLVKENANLKSRVDAFEILVMSRQQPGGGMKQQRNPSMGRQQQQQQQMRPAYSMMDGFGPI</sequence>
<dbReference type="GO" id="GO:0046983">
    <property type="term" value="F:protein dimerization activity"/>
    <property type="evidence" value="ECO:0007669"/>
    <property type="project" value="InterPro"/>
</dbReference>
<name>A0A1L7XYC2_9HELO</name>
<dbReference type="OrthoDB" id="2133190at2759"/>
<reference evidence="3 4" key="1">
    <citation type="submission" date="2016-03" db="EMBL/GenBank/DDBJ databases">
        <authorList>
            <person name="Ploux O."/>
        </authorList>
    </citation>
    <scope>NUCLEOTIDE SEQUENCE [LARGE SCALE GENOMIC DNA]</scope>
    <source>
        <strain evidence="3 4">UAMH 11012</strain>
    </source>
</reference>
<dbReference type="Pfam" id="PF00010">
    <property type="entry name" value="HLH"/>
    <property type="match status" value="1"/>
</dbReference>
<evidence type="ECO:0000256" key="1">
    <source>
        <dbReference type="SAM" id="MobiDB-lite"/>
    </source>
</evidence>
<dbReference type="Proteomes" id="UP000184330">
    <property type="component" value="Unassembled WGS sequence"/>
</dbReference>
<dbReference type="InterPro" id="IPR052099">
    <property type="entry name" value="Regulatory_TF_Diverse"/>
</dbReference>
<dbReference type="PANTHER" id="PTHR47336">
    <property type="entry name" value="TRANSCRIPTION FACTOR HMS1-RELATED"/>
    <property type="match status" value="1"/>
</dbReference>
<dbReference type="PROSITE" id="PS50888">
    <property type="entry name" value="BHLH"/>
    <property type="match status" value="1"/>
</dbReference>
<feature type="domain" description="BHLH" evidence="2">
    <location>
        <begin position="259"/>
        <end position="331"/>
    </location>
</feature>
<evidence type="ECO:0000313" key="3">
    <source>
        <dbReference type="EMBL" id="CZR70071.1"/>
    </source>
</evidence>
<feature type="region of interest" description="Disordered" evidence="1">
    <location>
        <begin position="209"/>
        <end position="264"/>
    </location>
</feature>
<feature type="region of interest" description="Disordered" evidence="1">
    <location>
        <begin position="171"/>
        <end position="196"/>
    </location>
</feature>
<gene>
    <name evidence="3" type="ORF">PAC_19972</name>
</gene>
<dbReference type="STRING" id="576137.A0A1L7XYC2"/>
<organism evidence="3 4">
    <name type="scientific">Phialocephala subalpina</name>
    <dbReference type="NCBI Taxonomy" id="576137"/>
    <lineage>
        <taxon>Eukaryota</taxon>
        <taxon>Fungi</taxon>
        <taxon>Dikarya</taxon>
        <taxon>Ascomycota</taxon>
        <taxon>Pezizomycotina</taxon>
        <taxon>Leotiomycetes</taxon>
        <taxon>Helotiales</taxon>
        <taxon>Mollisiaceae</taxon>
        <taxon>Phialocephala</taxon>
        <taxon>Phialocephala fortinii species complex</taxon>
    </lineage>
</organism>
<protein>
    <submittedName>
        <fullName evidence="3">Related to myc-type bHLH transcription factor</fullName>
    </submittedName>
</protein>